<dbReference type="AlphaFoldDB" id="A0A3M7PHT0"/>
<keyword evidence="2" id="KW-1185">Reference proteome</keyword>
<evidence type="ECO:0000313" key="1">
    <source>
        <dbReference type="EMBL" id="RMZ98602.1"/>
    </source>
</evidence>
<sequence>MHGNIPVDKFKEISMHLTTIDVFLVRRLRKHACLKYLLYRKWFSKPKTLDVLYISLIGLILDYSSPCLNSFSETYTKKYQLSKIQQFDRI</sequence>
<dbReference type="Proteomes" id="UP000276133">
    <property type="component" value="Unassembled WGS sequence"/>
</dbReference>
<accession>A0A3M7PHT0</accession>
<name>A0A3M7PHT0_BRAPC</name>
<evidence type="ECO:0000313" key="2">
    <source>
        <dbReference type="Proteomes" id="UP000276133"/>
    </source>
</evidence>
<dbReference type="EMBL" id="REGN01010670">
    <property type="protein sequence ID" value="RMZ98602.1"/>
    <property type="molecule type" value="Genomic_DNA"/>
</dbReference>
<comment type="caution">
    <text evidence="1">The sequence shown here is derived from an EMBL/GenBank/DDBJ whole genome shotgun (WGS) entry which is preliminary data.</text>
</comment>
<proteinExistence type="predicted"/>
<gene>
    <name evidence="1" type="ORF">BpHYR1_051126</name>
</gene>
<reference evidence="1 2" key="1">
    <citation type="journal article" date="2018" name="Sci. Rep.">
        <title>Genomic signatures of local adaptation to the degree of environmental predictability in rotifers.</title>
        <authorList>
            <person name="Franch-Gras L."/>
            <person name="Hahn C."/>
            <person name="Garcia-Roger E.M."/>
            <person name="Carmona M.J."/>
            <person name="Serra M."/>
            <person name="Gomez A."/>
        </authorList>
    </citation>
    <scope>NUCLEOTIDE SEQUENCE [LARGE SCALE GENOMIC DNA]</scope>
    <source>
        <strain evidence="1">HYR1</strain>
    </source>
</reference>
<organism evidence="1 2">
    <name type="scientific">Brachionus plicatilis</name>
    <name type="common">Marine rotifer</name>
    <name type="synonym">Brachionus muelleri</name>
    <dbReference type="NCBI Taxonomy" id="10195"/>
    <lineage>
        <taxon>Eukaryota</taxon>
        <taxon>Metazoa</taxon>
        <taxon>Spiralia</taxon>
        <taxon>Gnathifera</taxon>
        <taxon>Rotifera</taxon>
        <taxon>Eurotatoria</taxon>
        <taxon>Monogononta</taxon>
        <taxon>Pseudotrocha</taxon>
        <taxon>Ploima</taxon>
        <taxon>Brachionidae</taxon>
        <taxon>Brachionus</taxon>
    </lineage>
</organism>
<protein>
    <submittedName>
        <fullName evidence="1">Uncharacterized protein</fullName>
    </submittedName>
</protein>